<dbReference type="Pfam" id="PF05621">
    <property type="entry name" value="TniB"/>
    <property type="match status" value="1"/>
</dbReference>
<evidence type="ECO:0000256" key="1">
    <source>
        <dbReference type="SAM" id="MobiDB-lite"/>
    </source>
</evidence>
<evidence type="ECO:0000313" key="2">
    <source>
        <dbReference type="EMBL" id="MDQ0420910.1"/>
    </source>
</evidence>
<proteinExistence type="predicted"/>
<dbReference type="EMBL" id="JAUSUW010000005">
    <property type="protein sequence ID" value="MDQ0420910.1"/>
    <property type="molecule type" value="Genomic_DNA"/>
</dbReference>
<dbReference type="Gene3D" id="3.40.50.300">
    <property type="entry name" value="P-loop containing nucleotide triphosphate hydrolases"/>
    <property type="match status" value="1"/>
</dbReference>
<protein>
    <submittedName>
        <fullName evidence="2">Cdc6-like AAA superfamily ATPase</fullName>
    </submittedName>
</protein>
<dbReference type="RefSeq" id="WP_307372073.1">
    <property type="nucleotide sequence ID" value="NZ_JAUSUW010000005.1"/>
</dbReference>
<dbReference type="SUPFAM" id="SSF52540">
    <property type="entry name" value="P-loop containing nucleoside triphosphate hydrolases"/>
    <property type="match status" value="1"/>
</dbReference>
<name>A0ABU0G8A3_9HYPH</name>
<reference evidence="2 3" key="1">
    <citation type="submission" date="2023-07" db="EMBL/GenBank/DDBJ databases">
        <title>Genomic Encyclopedia of Type Strains, Phase IV (KMG-IV): sequencing the most valuable type-strain genomes for metagenomic binning, comparative biology and taxonomic classification.</title>
        <authorList>
            <person name="Goeker M."/>
        </authorList>
    </citation>
    <scope>NUCLEOTIDE SEQUENCE [LARGE SCALE GENOMIC DNA]</scope>
    <source>
        <strain evidence="2 3">DSM 1111</strain>
    </source>
</reference>
<dbReference type="InterPro" id="IPR008868">
    <property type="entry name" value="TniB"/>
</dbReference>
<sequence length="334" mass="37529">MSEDEIRSAGRTAELFNRHCAMARDEMVRGHMKIMMASLISPHSDQYKEHRILFLVGESDSGKSQTLKHVMPSFGLTPYADEDGEAQPLLRLKMPTPCTLRNIAVECLRVLGMPVRGDIREGVVWPIFRKQIVARRIVLIVFDEAQRMMRMDNENELQKVSDTLITLVEMEDWPMRMVLCGISILETLRDRDDQMRNRSQIVRFDSVSEKNAGKVGEWLTEIVTDHASLGLGDIPVEDYSMRLIKACEGNVGSIIKMIRSAAGIAITDGRSVIERSDFAKAYHRKTACTPQTNLFEVAKWTTLEGGLAKSRAGSDPVDATTVPAPKMKPGERPR</sequence>
<keyword evidence="3" id="KW-1185">Reference proteome</keyword>
<comment type="caution">
    <text evidence="2">The sequence shown here is derived from an EMBL/GenBank/DDBJ whole genome shotgun (WGS) entry which is preliminary data.</text>
</comment>
<dbReference type="InterPro" id="IPR027417">
    <property type="entry name" value="P-loop_NTPase"/>
</dbReference>
<gene>
    <name evidence="2" type="ORF">J2045_001937</name>
</gene>
<evidence type="ECO:0000313" key="3">
    <source>
        <dbReference type="Proteomes" id="UP001238496"/>
    </source>
</evidence>
<accession>A0ABU0G8A3</accession>
<feature type="region of interest" description="Disordered" evidence="1">
    <location>
        <begin position="308"/>
        <end position="334"/>
    </location>
</feature>
<dbReference type="Proteomes" id="UP001238496">
    <property type="component" value="Unassembled WGS sequence"/>
</dbReference>
<organism evidence="2 3">
    <name type="scientific">Peteryoungia aggregata LMG 23059</name>
    <dbReference type="NCBI Taxonomy" id="1368425"/>
    <lineage>
        <taxon>Bacteria</taxon>
        <taxon>Pseudomonadati</taxon>
        <taxon>Pseudomonadota</taxon>
        <taxon>Alphaproteobacteria</taxon>
        <taxon>Hyphomicrobiales</taxon>
        <taxon>Rhizobiaceae</taxon>
        <taxon>Peteryoungia</taxon>
    </lineage>
</organism>